<evidence type="ECO:0000256" key="4">
    <source>
        <dbReference type="ARBA" id="ARBA00023125"/>
    </source>
</evidence>
<dbReference type="GO" id="GO:0016987">
    <property type="term" value="F:sigma factor activity"/>
    <property type="evidence" value="ECO:0007669"/>
    <property type="project" value="UniProtKB-KW"/>
</dbReference>
<dbReference type="Gene3D" id="1.10.10.10">
    <property type="entry name" value="Winged helix-like DNA-binding domain superfamily/Winged helix DNA-binding domain"/>
    <property type="match status" value="1"/>
</dbReference>
<dbReference type="Proteomes" id="UP000019140">
    <property type="component" value="Unassembled WGS sequence"/>
</dbReference>
<accession>W4LRQ4</accession>
<dbReference type="InterPro" id="IPR013325">
    <property type="entry name" value="RNA_pol_sigma_r2"/>
</dbReference>
<keyword evidence="5" id="KW-0804">Transcription</keyword>
<dbReference type="PANTHER" id="PTHR43133">
    <property type="entry name" value="RNA POLYMERASE ECF-TYPE SIGMA FACTO"/>
    <property type="match status" value="1"/>
</dbReference>
<evidence type="ECO:0000256" key="2">
    <source>
        <dbReference type="ARBA" id="ARBA00023015"/>
    </source>
</evidence>
<dbReference type="SUPFAM" id="SSF88946">
    <property type="entry name" value="Sigma2 domain of RNA polymerase sigma factors"/>
    <property type="match status" value="1"/>
</dbReference>
<evidence type="ECO:0000256" key="5">
    <source>
        <dbReference type="ARBA" id="ARBA00023163"/>
    </source>
</evidence>
<protein>
    <recommendedName>
        <fullName evidence="10">RNA polymerase sigma-70 region 2 domain-containing protein</fullName>
    </recommendedName>
</protein>
<keyword evidence="2" id="KW-0805">Transcription regulation</keyword>
<dbReference type="InterPro" id="IPR007627">
    <property type="entry name" value="RNA_pol_sigma70_r2"/>
</dbReference>
<dbReference type="Pfam" id="PF04545">
    <property type="entry name" value="Sigma70_r4"/>
    <property type="match status" value="1"/>
</dbReference>
<dbReference type="GO" id="GO:0003677">
    <property type="term" value="F:DNA binding"/>
    <property type="evidence" value="ECO:0007669"/>
    <property type="project" value="UniProtKB-KW"/>
</dbReference>
<comment type="similarity">
    <text evidence="1">Belongs to the sigma-70 factor family. ECF subfamily.</text>
</comment>
<evidence type="ECO:0000256" key="3">
    <source>
        <dbReference type="ARBA" id="ARBA00023082"/>
    </source>
</evidence>
<dbReference type="InterPro" id="IPR013324">
    <property type="entry name" value="RNA_pol_sigma_r3/r4-like"/>
</dbReference>
<dbReference type="EMBL" id="AZHX01001732">
    <property type="protein sequence ID" value="ETX00396.1"/>
    <property type="molecule type" value="Genomic_DNA"/>
</dbReference>
<feature type="domain" description="RNA polymerase sigma-70 region 4" evidence="7">
    <location>
        <begin position="150"/>
        <end position="197"/>
    </location>
</feature>
<evidence type="ECO:0000259" key="7">
    <source>
        <dbReference type="Pfam" id="PF04545"/>
    </source>
</evidence>
<dbReference type="GO" id="GO:0006352">
    <property type="term" value="P:DNA-templated transcription initiation"/>
    <property type="evidence" value="ECO:0007669"/>
    <property type="project" value="InterPro"/>
</dbReference>
<dbReference type="InterPro" id="IPR014284">
    <property type="entry name" value="RNA_pol_sigma-70_dom"/>
</dbReference>
<evidence type="ECO:0000313" key="8">
    <source>
        <dbReference type="EMBL" id="ETX00396.1"/>
    </source>
</evidence>
<comment type="caution">
    <text evidence="8">The sequence shown here is derived from an EMBL/GenBank/DDBJ whole genome shotgun (WGS) entry which is preliminary data.</text>
</comment>
<dbReference type="SUPFAM" id="SSF88659">
    <property type="entry name" value="Sigma3 and sigma4 domains of RNA polymerase sigma factors"/>
    <property type="match status" value="1"/>
</dbReference>
<name>W4LRQ4_9BACT</name>
<dbReference type="InterPro" id="IPR039425">
    <property type="entry name" value="RNA_pol_sigma-70-like"/>
</dbReference>
<dbReference type="CDD" id="cd06171">
    <property type="entry name" value="Sigma70_r4"/>
    <property type="match status" value="1"/>
</dbReference>
<proteinExistence type="inferred from homology"/>
<evidence type="ECO:0008006" key="10">
    <source>
        <dbReference type="Google" id="ProtNLM"/>
    </source>
</evidence>
<gene>
    <name evidence="8" type="ORF">ETSY2_39150</name>
</gene>
<dbReference type="NCBIfam" id="TIGR02937">
    <property type="entry name" value="sigma70-ECF"/>
    <property type="match status" value="1"/>
</dbReference>
<evidence type="ECO:0000313" key="9">
    <source>
        <dbReference type="Proteomes" id="UP000019140"/>
    </source>
</evidence>
<evidence type="ECO:0000256" key="1">
    <source>
        <dbReference type="ARBA" id="ARBA00010641"/>
    </source>
</evidence>
<organism evidence="8 9">
    <name type="scientific">Candidatus Entotheonella gemina</name>
    <dbReference type="NCBI Taxonomy" id="1429439"/>
    <lineage>
        <taxon>Bacteria</taxon>
        <taxon>Pseudomonadati</taxon>
        <taxon>Nitrospinota/Tectimicrobiota group</taxon>
        <taxon>Candidatus Tectimicrobiota</taxon>
        <taxon>Candidatus Entotheonellia</taxon>
        <taxon>Candidatus Entotheonellales</taxon>
        <taxon>Candidatus Entotheonellaceae</taxon>
        <taxon>Candidatus Entotheonella</taxon>
    </lineage>
</organism>
<feature type="domain" description="RNA polymerase sigma-70 region 2" evidence="6">
    <location>
        <begin position="35"/>
        <end position="102"/>
    </location>
</feature>
<dbReference type="InterPro" id="IPR007630">
    <property type="entry name" value="RNA_pol_sigma70_r4"/>
</dbReference>
<feature type="non-terminal residue" evidence="8">
    <location>
        <position position="1"/>
    </location>
</feature>
<evidence type="ECO:0000259" key="6">
    <source>
        <dbReference type="Pfam" id="PF04542"/>
    </source>
</evidence>
<dbReference type="PANTHER" id="PTHR43133:SF8">
    <property type="entry name" value="RNA POLYMERASE SIGMA FACTOR HI_1459-RELATED"/>
    <property type="match status" value="1"/>
</dbReference>
<dbReference type="Pfam" id="PF04542">
    <property type="entry name" value="Sigma70_r2"/>
    <property type="match status" value="1"/>
</dbReference>
<dbReference type="Gene3D" id="1.10.1740.10">
    <property type="match status" value="1"/>
</dbReference>
<keyword evidence="4" id="KW-0238">DNA-binding</keyword>
<reference evidence="8 9" key="1">
    <citation type="journal article" date="2014" name="Nature">
        <title>An environmental bacterial taxon with a large and distinct metabolic repertoire.</title>
        <authorList>
            <person name="Wilson M.C."/>
            <person name="Mori T."/>
            <person name="Ruckert C."/>
            <person name="Uria A.R."/>
            <person name="Helf M.J."/>
            <person name="Takada K."/>
            <person name="Gernert C."/>
            <person name="Steffens U.A."/>
            <person name="Heycke N."/>
            <person name="Schmitt S."/>
            <person name="Rinke C."/>
            <person name="Helfrich E.J."/>
            <person name="Brachmann A.O."/>
            <person name="Gurgui C."/>
            <person name="Wakimoto T."/>
            <person name="Kracht M."/>
            <person name="Crusemann M."/>
            <person name="Hentschel U."/>
            <person name="Abe I."/>
            <person name="Matsunaga S."/>
            <person name="Kalinowski J."/>
            <person name="Takeyama H."/>
            <person name="Piel J."/>
        </authorList>
    </citation>
    <scope>NUCLEOTIDE SEQUENCE [LARGE SCALE GENOMIC DNA]</scope>
    <source>
        <strain evidence="9">TSY2</strain>
    </source>
</reference>
<dbReference type="InterPro" id="IPR036388">
    <property type="entry name" value="WH-like_DNA-bd_sf"/>
</dbReference>
<sequence length="207" mass="24211">DEDAFMGKWDFLQPCDEEVLNALEAGDVQRAFAALIDGYQAIIVSYCTALMDDAGEGEDVAQEVFVAIAGALHRFESRSTVRHWVFAIARYRCQKHWHKLSRRWRIFRTKRQEIESVVLPEPQATPEDLYHAKLRHAQTTYAIEQVRRGLRRLDPWHRTLIMMYYYEELSFRAIAKQLRVSESTIRRGVHTAEARLRCHFAPGERCT</sequence>
<keyword evidence="9" id="KW-1185">Reference proteome</keyword>
<dbReference type="AlphaFoldDB" id="W4LRQ4"/>
<dbReference type="HOGENOM" id="CLU_1323316_0_0_7"/>
<keyword evidence="3" id="KW-0731">Sigma factor</keyword>